<keyword evidence="4" id="KW-1003">Cell membrane</keyword>
<organism evidence="10 11">
    <name type="scientific">Isoptericola dokdonensis DS-3</name>
    <dbReference type="NCBI Taxonomy" id="1300344"/>
    <lineage>
        <taxon>Bacteria</taxon>
        <taxon>Bacillati</taxon>
        <taxon>Actinomycetota</taxon>
        <taxon>Actinomycetes</taxon>
        <taxon>Micrococcales</taxon>
        <taxon>Promicromonosporaceae</taxon>
        <taxon>Isoptericola</taxon>
    </lineage>
</organism>
<protein>
    <submittedName>
        <fullName evidence="10">Multidrug resistance protein stp</fullName>
    </submittedName>
</protein>
<dbReference type="InterPro" id="IPR011701">
    <property type="entry name" value="MFS"/>
</dbReference>
<dbReference type="CDD" id="cd17321">
    <property type="entry name" value="MFS_MMR_MDR_like"/>
    <property type="match status" value="1"/>
</dbReference>
<keyword evidence="6 8" id="KW-1133">Transmembrane helix</keyword>
<evidence type="ECO:0000256" key="6">
    <source>
        <dbReference type="ARBA" id="ARBA00022989"/>
    </source>
</evidence>
<evidence type="ECO:0000256" key="2">
    <source>
        <dbReference type="ARBA" id="ARBA00008537"/>
    </source>
</evidence>
<reference evidence="10 11" key="1">
    <citation type="submission" date="2016-01" db="EMBL/GenBank/DDBJ databases">
        <title>Complete genome sequence of a soil Actinobacterium, Isoptericola dokdonensis DS-3.</title>
        <authorList>
            <person name="Kwon S.-K."/>
            <person name="Kim J.F."/>
        </authorList>
    </citation>
    <scope>NUCLEOTIDE SEQUENCE [LARGE SCALE GENOMIC DNA]</scope>
    <source>
        <strain evidence="10 11">DS-3</strain>
    </source>
</reference>
<dbReference type="GO" id="GO:0022857">
    <property type="term" value="F:transmembrane transporter activity"/>
    <property type="evidence" value="ECO:0007669"/>
    <property type="project" value="InterPro"/>
</dbReference>
<feature type="transmembrane region" description="Helical" evidence="8">
    <location>
        <begin position="217"/>
        <end position="237"/>
    </location>
</feature>
<feature type="transmembrane region" description="Helical" evidence="8">
    <location>
        <begin position="368"/>
        <end position="393"/>
    </location>
</feature>
<dbReference type="AlphaFoldDB" id="A0A161IF10"/>
<dbReference type="RefSeq" id="WP_083973236.1">
    <property type="nucleotide sequence ID" value="NZ_CP014209.1"/>
</dbReference>
<feature type="transmembrane region" description="Helical" evidence="8">
    <location>
        <begin position="32"/>
        <end position="57"/>
    </location>
</feature>
<evidence type="ECO:0000256" key="4">
    <source>
        <dbReference type="ARBA" id="ARBA00022475"/>
    </source>
</evidence>
<feature type="transmembrane region" description="Helical" evidence="8">
    <location>
        <begin position="96"/>
        <end position="114"/>
    </location>
</feature>
<evidence type="ECO:0000313" key="11">
    <source>
        <dbReference type="Proteomes" id="UP000076794"/>
    </source>
</evidence>
<gene>
    <name evidence="10" type="primary">stp_4</name>
    <name evidence="10" type="ORF">I598_2440</name>
</gene>
<dbReference type="PATRIC" id="fig|1300344.3.peg.2447"/>
<dbReference type="NCBIfam" id="TIGR00711">
    <property type="entry name" value="efflux_EmrB"/>
    <property type="match status" value="1"/>
</dbReference>
<feature type="transmembrane region" description="Helical" evidence="8">
    <location>
        <begin position="154"/>
        <end position="177"/>
    </location>
</feature>
<dbReference type="InterPro" id="IPR036259">
    <property type="entry name" value="MFS_trans_sf"/>
</dbReference>
<dbReference type="PRINTS" id="PR01036">
    <property type="entry name" value="TCRTETB"/>
</dbReference>
<feature type="transmembrane region" description="Helical" evidence="8">
    <location>
        <begin position="312"/>
        <end position="332"/>
    </location>
</feature>
<dbReference type="InterPro" id="IPR004638">
    <property type="entry name" value="EmrB-like"/>
</dbReference>
<feature type="transmembrane region" description="Helical" evidence="8">
    <location>
        <begin position="338"/>
        <end position="356"/>
    </location>
</feature>
<evidence type="ECO:0000256" key="3">
    <source>
        <dbReference type="ARBA" id="ARBA00022448"/>
    </source>
</evidence>
<dbReference type="Proteomes" id="UP000076794">
    <property type="component" value="Chromosome"/>
</dbReference>
<feature type="transmembrane region" description="Helical" evidence="8">
    <location>
        <begin position="69"/>
        <end position="89"/>
    </location>
</feature>
<dbReference type="SUPFAM" id="SSF103473">
    <property type="entry name" value="MFS general substrate transporter"/>
    <property type="match status" value="1"/>
</dbReference>
<evidence type="ECO:0000259" key="9">
    <source>
        <dbReference type="PROSITE" id="PS50850"/>
    </source>
</evidence>
<feature type="transmembrane region" description="Helical" evidence="8">
    <location>
        <begin position="399"/>
        <end position="424"/>
    </location>
</feature>
<dbReference type="Gene3D" id="1.20.1720.10">
    <property type="entry name" value="Multidrug resistance protein D"/>
    <property type="match status" value="2"/>
</dbReference>
<dbReference type="Pfam" id="PF07690">
    <property type="entry name" value="MFS_1"/>
    <property type="match status" value="1"/>
</dbReference>
<dbReference type="PANTHER" id="PTHR42718">
    <property type="entry name" value="MAJOR FACILITATOR SUPERFAMILY MULTIDRUG TRANSPORTER MFSC"/>
    <property type="match status" value="1"/>
</dbReference>
<evidence type="ECO:0000256" key="7">
    <source>
        <dbReference type="ARBA" id="ARBA00023136"/>
    </source>
</evidence>
<accession>A0A161IF10</accession>
<feature type="transmembrane region" description="Helical" evidence="8">
    <location>
        <begin position="528"/>
        <end position="548"/>
    </location>
</feature>
<dbReference type="OrthoDB" id="9812221at2"/>
<keyword evidence="5 8" id="KW-0812">Transmembrane</keyword>
<proteinExistence type="inferred from homology"/>
<dbReference type="GO" id="GO:0005886">
    <property type="term" value="C:plasma membrane"/>
    <property type="evidence" value="ECO:0007669"/>
    <property type="project" value="UniProtKB-SubCell"/>
</dbReference>
<feature type="transmembrane region" description="Helical" evidence="8">
    <location>
        <begin position="264"/>
        <end position="284"/>
    </location>
</feature>
<feature type="transmembrane region" description="Helical" evidence="8">
    <location>
        <begin position="445"/>
        <end position="466"/>
    </location>
</feature>
<comment type="similarity">
    <text evidence="2">Belongs to the major facilitator superfamily. EmrB family.</text>
</comment>
<dbReference type="EMBL" id="CP014209">
    <property type="protein sequence ID" value="ANC31977.1"/>
    <property type="molecule type" value="Genomic_DNA"/>
</dbReference>
<dbReference type="InterPro" id="IPR020846">
    <property type="entry name" value="MFS_dom"/>
</dbReference>
<dbReference type="PANTHER" id="PTHR42718:SF9">
    <property type="entry name" value="MAJOR FACILITATOR SUPERFAMILY MULTIDRUG TRANSPORTER MFSC"/>
    <property type="match status" value="1"/>
</dbReference>
<evidence type="ECO:0000313" key="10">
    <source>
        <dbReference type="EMBL" id="ANC31977.1"/>
    </source>
</evidence>
<evidence type="ECO:0000256" key="8">
    <source>
        <dbReference type="SAM" id="Phobius"/>
    </source>
</evidence>
<name>A0A161IF10_9MICO</name>
<feature type="transmembrane region" description="Helical" evidence="8">
    <location>
        <begin position="183"/>
        <end position="205"/>
    </location>
</feature>
<feature type="domain" description="Major facilitator superfamily (MFS) profile" evidence="9">
    <location>
        <begin position="31"/>
        <end position="552"/>
    </location>
</feature>
<feature type="transmembrane region" description="Helical" evidence="8">
    <location>
        <begin position="126"/>
        <end position="147"/>
    </location>
</feature>
<keyword evidence="11" id="KW-1185">Reference proteome</keyword>
<keyword evidence="3" id="KW-0813">Transport</keyword>
<evidence type="ECO:0000256" key="1">
    <source>
        <dbReference type="ARBA" id="ARBA00004651"/>
    </source>
</evidence>
<dbReference type="STRING" id="1300344.I598_2440"/>
<comment type="subcellular location">
    <subcellularLocation>
        <location evidence="1">Cell membrane</location>
        <topology evidence="1">Multi-pass membrane protein</topology>
    </subcellularLocation>
</comment>
<keyword evidence="7 8" id="KW-0472">Membrane</keyword>
<sequence length="562" mass="56463">MDADLTRAGSADPGDGGPAGDDRAYANRWRALVVLSVALSMVVIDGTIVAVAIPDIVADLGLGLSDAQWVSASYAVVLAGLLLSAGRLGDRIGRRLLLVVGVALFLAGSVMSAAADDGGTLIGGRLVQGLGAAAILPTTLSTVNATFRGKDRAAAFGVWGAVISGAAAIGPLAGGWLTTSFTWPWIFLVNLPIGVAVVVGALLWVPETRTKVDVPGLDVDGLLLSALGFGALVFGLIEGQTLGWWAPKTDFQVLGMTWPATAPVSPVPVLLALGLGLLVLFVVWERHRARVGRSALLDLDLFRIPTFRWGNVAATAVAVGEFGIIFVLPLFLVNVLALSTMGAGLVLAAMAIGAFLSGASARHLAARVGAPLVVVIGLVLEVVGVAAVALVVTPDVSPWLLAVVLVVYGVGLGLASAQLTSTTLAQVPPAQSGQGSATQSTVRQVGSALGTALVGTALAVLLATTVPASLDGQGLPDEQVTQLADATAGSAGNVITGLRDQGTAGELGEQGPAVVDALSQGFADATRGSLLVAGVFLVAGLVAATAVVRASRRLEGAGTGQS</sequence>
<dbReference type="KEGG" id="ido:I598_2440"/>
<dbReference type="PROSITE" id="PS50850">
    <property type="entry name" value="MFS"/>
    <property type="match status" value="1"/>
</dbReference>
<evidence type="ECO:0000256" key="5">
    <source>
        <dbReference type="ARBA" id="ARBA00022692"/>
    </source>
</evidence>